<reference evidence="2" key="1">
    <citation type="journal article" date="2014" name="PLoS Genet.">
        <title>Ancient expansion of the hox cluster in lepidoptera generated four homeobox genes implicated in extra-embryonic tissue formation.</title>
        <authorList>
            <person name="Ferguson L."/>
            <person name="Marletaz F."/>
            <person name="Carter J.M."/>
            <person name="Taylor W.R."/>
            <person name="Gibbs M."/>
            <person name="Breuker C.J."/>
            <person name="Holland P.W."/>
        </authorList>
    </citation>
    <scope>NUCLEOTIDE SEQUENCE</scope>
</reference>
<evidence type="ECO:0000313" key="2">
    <source>
        <dbReference type="EMBL" id="AIB07896.1"/>
    </source>
</evidence>
<keyword evidence="1" id="KW-0472">Membrane</keyword>
<proteinExistence type="predicted"/>
<evidence type="ECO:0000256" key="1">
    <source>
        <dbReference type="SAM" id="Phobius"/>
    </source>
</evidence>
<accession>A0A060DCN1</accession>
<name>A0A060DCN1_9NEOP</name>
<keyword evidence="1" id="KW-1133">Transmembrane helix</keyword>
<dbReference type="EMBL" id="KJ739637">
    <property type="protein sequence ID" value="AIB07896.1"/>
    <property type="molecule type" value="Genomic_DNA"/>
</dbReference>
<dbReference type="AlphaFoldDB" id="A0A060DCN1"/>
<sequence length="43" mass="5024">MRSDLQVISTINMRVSKYKILVIVLQNLPIPALILRRIIYTLN</sequence>
<gene>
    <name evidence="2" type="primary">zen-x</name>
</gene>
<feature type="non-terminal residue" evidence="2">
    <location>
        <position position="43"/>
    </location>
</feature>
<protein>
    <submittedName>
        <fullName evidence="2">Hox cluster protein zen</fullName>
    </submittedName>
</protein>
<keyword evidence="1" id="KW-0812">Transmembrane</keyword>
<reference evidence="2" key="2">
    <citation type="submission" date="2014-03" db="EMBL/GenBank/DDBJ databases">
        <authorList>
            <person name="Saikia M."/>
            <person name="Chaudhari Y."/>
            <person name="Khan M."/>
            <person name="Devi D."/>
        </authorList>
    </citation>
    <scope>NUCLEOTIDE SEQUENCE</scope>
</reference>
<organism evidence="2">
    <name type="scientific">Triodia sylvina</name>
    <dbReference type="NCBI Taxonomy" id="537462"/>
    <lineage>
        <taxon>Eukaryota</taxon>
        <taxon>Metazoa</taxon>
        <taxon>Ecdysozoa</taxon>
        <taxon>Arthropoda</taxon>
        <taxon>Hexapoda</taxon>
        <taxon>Insecta</taxon>
        <taxon>Pterygota</taxon>
        <taxon>Neoptera</taxon>
        <taxon>Endopterygota</taxon>
        <taxon>Lepidoptera</taxon>
        <taxon>Glossata</taxon>
        <taxon>Exoporia</taxon>
        <taxon>Hepialoidea</taxon>
        <taxon>Hepialidae</taxon>
        <taxon>Triodia</taxon>
    </lineage>
</organism>
<feature type="transmembrane region" description="Helical" evidence="1">
    <location>
        <begin position="20"/>
        <end position="39"/>
    </location>
</feature>